<dbReference type="AlphaFoldDB" id="A0A7K1THK1"/>
<reference evidence="2 3" key="1">
    <citation type="submission" date="2019-12" db="EMBL/GenBank/DDBJ databases">
        <title>Hymenobacter sp. HMF4947 Genome sequencing and assembly.</title>
        <authorList>
            <person name="Kang H."/>
            <person name="Cha I."/>
            <person name="Kim H."/>
            <person name="Joh K."/>
        </authorList>
    </citation>
    <scope>NUCLEOTIDE SEQUENCE [LARGE SCALE GENOMIC DNA]</scope>
    <source>
        <strain evidence="2 3">HMF4947</strain>
    </source>
</reference>
<dbReference type="EMBL" id="WQKZ01000003">
    <property type="protein sequence ID" value="MVN77832.1"/>
    <property type="molecule type" value="Genomic_DNA"/>
</dbReference>
<feature type="domain" description="Resolvase/invertase-type recombinase catalytic" evidence="1">
    <location>
        <begin position="20"/>
        <end position="170"/>
    </location>
</feature>
<evidence type="ECO:0000259" key="1">
    <source>
        <dbReference type="PROSITE" id="PS51736"/>
    </source>
</evidence>
<name>A0A7K1THK1_9BACT</name>
<gene>
    <name evidence="2" type="ORF">GO988_15985</name>
</gene>
<sequence>MPSNLSSKNHLVNMTQEPIPVVLFARVSSEAQDFGRQLRDLQRHAERAGCQVVATIAEKLSGSRRSRAKRPDLDQLLSLAKSGKVRQVLVTELSRLGRRARETRQVVEELADLKVSVYALNIQLGSLLPSGQPNPIARLIMTVLMEVDEMETERLGQRIRSGQEKAYAAGRQKGRPVGTTQAESKLVNKYPKVVKYLHNGLTVREIAGLCACSTNTVLKVKAALASSPAITLSS</sequence>
<dbReference type="Gene3D" id="3.40.50.1390">
    <property type="entry name" value="Resolvase, N-terminal catalytic domain"/>
    <property type="match status" value="1"/>
</dbReference>
<dbReference type="Proteomes" id="UP000441336">
    <property type="component" value="Unassembled WGS sequence"/>
</dbReference>
<dbReference type="SUPFAM" id="SSF53041">
    <property type="entry name" value="Resolvase-like"/>
    <property type="match status" value="1"/>
</dbReference>
<dbReference type="GO" id="GO:0003677">
    <property type="term" value="F:DNA binding"/>
    <property type="evidence" value="ECO:0007669"/>
    <property type="project" value="InterPro"/>
</dbReference>
<dbReference type="InterPro" id="IPR036162">
    <property type="entry name" value="Resolvase-like_N_sf"/>
</dbReference>
<evidence type="ECO:0000313" key="3">
    <source>
        <dbReference type="Proteomes" id="UP000441336"/>
    </source>
</evidence>
<comment type="caution">
    <text evidence="2">The sequence shown here is derived from an EMBL/GenBank/DDBJ whole genome shotgun (WGS) entry which is preliminary data.</text>
</comment>
<protein>
    <recommendedName>
        <fullName evidence="1">Resolvase/invertase-type recombinase catalytic domain-containing protein</fullName>
    </recommendedName>
</protein>
<dbReference type="SMART" id="SM00857">
    <property type="entry name" value="Resolvase"/>
    <property type="match status" value="1"/>
</dbReference>
<proteinExistence type="predicted"/>
<accession>A0A7K1THK1</accession>
<organism evidence="2 3">
    <name type="scientific">Hymenobacter ginkgonis</name>
    <dbReference type="NCBI Taxonomy" id="2682976"/>
    <lineage>
        <taxon>Bacteria</taxon>
        <taxon>Pseudomonadati</taxon>
        <taxon>Bacteroidota</taxon>
        <taxon>Cytophagia</taxon>
        <taxon>Cytophagales</taxon>
        <taxon>Hymenobacteraceae</taxon>
        <taxon>Hymenobacter</taxon>
    </lineage>
</organism>
<dbReference type="GO" id="GO:0000150">
    <property type="term" value="F:DNA strand exchange activity"/>
    <property type="evidence" value="ECO:0007669"/>
    <property type="project" value="InterPro"/>
</dbReference>
<dbReference type="PANTHER" id="PTHR30461">
    <property type="entry name" value="DNA-INVERTASE FROM LAMBDOID PROPHAGE"/>
    <property type="match status" value="1"/>
</dbReference>
<dbReference type="PROSITE" id="PS51736">
    <property type="entry name" value="RECOMBINASES_3"/>
    <property type="match status" value="1"/>
</dbReference>
<keyword evidence="3" id="KW-1185">Reference proteome</keyword>
<dbReference type="InterPro" id="IPR006119">
    <property type="entry name" value="Resolv_N"/>
</dbReference>
<dbReference type="InterPro" id="IPR050639">
    <property type="entry name" value="SSR_resolvase"/>
</dbReference>
<dbReference type="PANTHER" id="PTHR30461:SF19">
    <property type="entry name" value="SITE-SPECIFIC RECOMBINASE RESOLVASE FAMILY"/>
    <property type="match status" value="1"/>
</dbReference>
<evidence type="ECO:0000313" key="2">
    <source>
        <dbReference type="EMBL" id="MVN77832.1"/>
    </source>
</evidence>
<dbReference type="Pfam" id="PF00239">
    <property type="entry name" value="Resolvase"/>
    <property type="match status" value="1"/>
</dbReference>
<dbReference type="CDD" id="cd00338">
    <property type="entry name" value="Ser_Recombinase"/>
    <property type="match status" value="1"/>
</dbReference>